<dbReference type="EMBL" id="BART01036484">
    <property type="protein sequence ID" value="GAH11428.1"/>
    <property type="molecule type" value="Genomic_DNA"/>
</dbReference>
<reference evidence="1" key="1">
    <citation type="journal article" date="2014" name="Front. Microbiol.">
        <title>High frequency of phylogenetically diverse reductive dehalogenase-homologous genes in deep subseafloor sedimentary metagenomes.</title>
        <authorList>
            <person name="Kawai M."/>
            <person name="Futagami T."/>
            <person name="Toyoda A."/>
            <person name="Takaki Y."/>
            <person name="Nishi S."/>
            <person name="Hori S."/>
            <person name="Arai W."/>
            <person name="Tsubouchi T."/>
            <person name="Morono Y."/>
            <person name="Uchiyama I."/>
            <person name="Ito T."/>
            <person name="Fujiyama A."/>
            <person name="Inagaki F."/>
            <person name="Takami H."/>
        </authorList>
    </citation>
    <scope>NUCLEOTIDE SEQUENCE</scope>
    <source>
        <strain evidence="1">Expedition CK06-06</strain>
    </source>
</reference>
<gene>
    <name evidence="1" type="ORF">S01H4_61506</name>
</gene>
<evidence type="ECO:0000313" key="1">
    <source>
        <dbReference type="EMBL" id="GAH11428.1"/>
    </source>
</evidence>
<evidence type="ECO:0008006" key="2">
    <source>
        <dbReference type="Google" id="ProtNLM"/>
    </source>
</evidence>
<sequence length="32" mass="3672">MTNEEKKPYGYIYVSTNRSNGKNYAGLTKTSR</sequence>
<dbReference type="AlphaFoldDB" id="X1ES16"/>
<protein>
    <recommendedName>
        <fullName evidence="2">GIY-YIG domain-containing protein</fullName>
    </recommendedName>
</protein>
<comment type="caution">
    <text evidence="1">The sequence shown here is derived from an EMBL/GenBank/DDBJ whole genome shotgun (WGS) entry which is preliminary data.</text>
</comment>
<proteinExistence type="predicted"/>
<accession>X1ES16</accession>
<feature type="non-terminal residue" evidence="1">
    <location>
        <position position="32"/>
    </location>
</feature>
<organism evidence="1">
    <name type="scientific">marine sediment metagenome</name>
    <dbReference type="NCBI Taxonomy" id="412755"/>
    <lineage>
        <taxon>unclassified sequences</taxon>
        <taxon>metagenomes</taxon>
        <taxon>ecological metagenomes</taxon>
    </lineage>
</organism>
<name>X1ES16_9ZZZZ</name>